<evidence type="ECO:0000256" key="2">
    <source>
        <dbReference type="ARBA" id="ARBA00004496"/>
    </source>
</evidence>
<dbReference type="HOGENOM" id="CLU_002333_4_1_9"/>
<dbReference type="InterPro" id="IPR001900">
    <property type="entry name" value="RNase_II/R"/>
</dbReference>
<protein>
    <recommendedName>
        <fullName evidence="8">Ribonuclease R</fullName>
        <shortName evidence="8">RNase R</shortName>
        <ecNumber evidence="8">3.1.13.1</ecNumber>
    </recommendedName>
</protein>
<dbReference type="GO" id="GO:0006402">
    <property type="term" value="P:mRNA catabolic process"/>
    <property type="evidence" value="ECO:0007669"/>
    <property type="project" value="TreeGrafter"/>
</dbReference>
<dbReference type="InterPro" id="IPR012340">
    <property type="entry name" value="NA-bd_OB-fold"/>
</dbReference>
<dbReference type="Gene3D" id="2.40.50.140">
    <property type="entry name" value="Nucleic acid-binding proteins"/>
    <property type="match status" value="3"/>
</dbReference>
<dbReference type="Pfam" id="PF08206">
    <property type="entry name" value="OB_RNB"/>
    <property type="match status" value="1"/>
</dbReference>
<dbReference type="Pfam" id="PF17876">
    <property type="entry name" value="CSD2"/>
    <property type="match status" value="1"/>
</dbReference>
<keyword evidence="4 8" id="KW-0540">Nuclease</keyword>
<evidence type="ECO:0000256" key="7">
    <source>
        <dbReference type="ARBA" id="ARBA00022884"/>
    </source>
</evidence>
<dbReference type="HAMAP" id="MF_01895">
    <property type="entry name" value="RNase_R"/>
    <property type="match status" value="1"/>
</dbReference>
<comment type="catalytic activity">
    <reaction evidence="1 8">
        <text>Exonucleolytic cleavage in the 3'- to 5'-direction to yield nucleoside 5'-phosphates.</text>
        <dbReference type="EC" id="3.1.13.1"/>
    </reaction>
</comment>
<evidence type="ECO:0000256" key="5">
    <source>
        <dbReference type="ARBA" id="ARBA00022801"/>
    </source>
</evidence>
<dbReference type="NCBIfam" id="TIGR00358">
    <property type="entry name" value="3_prime_RNase"/>
    <property type="match status" value="1"/>
</dbReference>
<dbReference type="PROSITE" id="PS50126">
    <property type="entry name" value="S1"/>
    <property type="match status" value="1"/>
</dbReference>
<dbReference type="SUPFAM" id="SSF50249">
    <property type="entry name" value="Nucleic acid-binding proteins"/>
    <property type="match status" value="3"/>
</dbReference>
<sequence length="705" mass="80950">MMIEDAILEYINSNKVVTIKTILKAFEVDKYSRGPFIKTLENMNRDGKIYVDRKERIHAIDNISYAVGEIAKNEKGFGFLLMNDGEDVFIPSEFMGSTVNKDTVLVKIDKVSSGEKREGKILRIIKRNATKFVGTFQSSKDFGFVVPDDKKVGTDIFIRGEDINGAEDGQKVVAKIKKWAEKDKKPEGEIVEILGFPEDPYVDIESIAKSFDIPTSFPKKVSNEAKYMPEAPTEKQLEGRHDLTDMVIYTIDGADSKDFDDAISLEKVGDNYRLGVHIADVSQYVKEDSYLDKEAFKRGNSYYLQDKVYPMLPKELSNGICSLNEGVVRLTLSVFMEIDKKGKVVEHKIEESFIKSKRRLVYDNVSDYLEEGKKHPSLEGLYDSLDMAKELAEILMKKRYDRGSIDFDFKEPEIITDENGVPIDILVKDRRIGNKIIEEFMICANETVAEEYYWLELPFLYRIHEEPDEEDVERLNSAIRHLGLSINNFRELRPVEFRNIIDKVKGTSEELFVSTLLLRSLQKARYSEVNDIHFGLASKYYSHFTSPIRRYADLFIHRIIKANLKGLLSRKKIEYYDELSHIVAEQTSKMERVAQTCERKVESVKMAEYMKDRIGEKYSGIIVSITSFGMFVQLENLVEGLVPYKTMDGFYEMDENNYTAVANDREEVYHMGDMVNVVVVNSNITTGEIDFELESIDGREGTCDQ</sequence>
<dbReference type="InterPro" id="IPR050180">
    <property type="entry name" value="RNR_Ribonuclease"/>
</dbReference>
<reference evidence="10 11" key="1">
    <citation type="submission" date="2010-07" db="EMBL/GenBank/DDBJ databases">
        <authorList>
            <person name="Muzny D."/>
            <person name="Qin X."/>
            <person name="Deng J."/>
            <person name="Jiang H."/>
            <person name="Liu Y."/>
            <person name="Qu J."/>
            <person name="Song X.-Z."/>
            <person name="Zhang L."/>
            <person name="Thornton R."/>
            <person name="Coyle M."/>
            <person name="Francisco L."/>
            <person name="Jackson L."/>
            <person name="Javaid M."/>
            <person name="Korchina V."/>
            <person name="Kovar C."/>
            <person name="Mata R."/>
            <person name="Mathew T."/>
            <person name="Ngo R."/>
            <person name="Nguyen L."/>
            <person name="Nguyen N."/>
            <person name="Okwuonu G."/>
            <person name="Ongeri F."/>
            <person name="Pham C."/>
            <person name="Simmons D."/>
            <person name="Wilczek-Boney K."/>
            <person name="Hale W."/>
            <person name="Jakkamsetti A."/>
            <person name="Pham P."/>
            <person name="Ruth R."/>
            <person name="San Lucas F."/>
            <person name="Warren J."/>
            <person name="Zhang J."/>
            <person name="Zhao Z."/>
            <person name="Zhou C."/>
            <person name="Zhu D."/>
            <person name="Lee S."/>
            <person name="Bess C."/>
            <person name="Blankenburg K."/>
            <person name="Forbes L."/>
            <person name="Fu Q."/>
            <person name="Gubbala S."/>
            <person name="Hirani K."/>
            <person name="Jayaseelan J.C."/>
            <person name="Lara F."/>
            <person name="Munidasa M."/>
            <person name="Palculict T."/>
            <person name="Patil S."/>
            <person name="Pu L.-L."/>
            <person name="Saada N."/>
            <person name="Tang L."/>
            <person name="Weissenberger G."/>
            <person name="Zhu Y."/>
            <person name="Hemphill L."/>
            <person name="Shang Y."/>
            <person name="Youmans B."/>
            <person name="Ayvaz T."/>
            <person name="Ross M."/>
            <person name="Santibanez J."/>
            <person name="Aqrawi P."/>
            <person name="Gross S."/>
            <person name="Joshi V."/>
            <person name="Fowler G."/>
            <person name="Nazareth L."/>
            <person name="Reid J."/>
            <person name="Worley K."/>
            <person name="Petrosino J."/>
            <person name="Highlander S."/>
            <person name="Gibbs R."/>
        </authorList>
    </citation>
    <scope>NUCLEOTIDE SEQUENCE [LARGE SCALE GENOMIC DNA]</scope>
    <source>
        <strain evidence="10 11">ATCC BAA-1640</strain>
    </source>
</reference>
<dbReference type="GO" id="GO:0008859">
    <property type="term" value="F:exoribonuclease II activity"/>
    <property type="evidence" value="ECO:0007669"/>
    <property type="project" value="UniProtKB-UniRule"/>
</dbReference>
<proteinExistence type="inferred from homology"/>
<dbReference type="InterPro" id="IPR004476">
    <property type="entry name" value="RNase_II/RNase_R"/>
</dbReference>
<evidence type="ECO:0000256" key="8">
    <source>
        <dbReference type="HAMAP-Rule" id="MF_01895"/>
    </source>
</evidence>
<dbReference type="Pfam" id="PF00575">
    <property type="entry name" value="S1"/>
    <property type="match status" value="1"/>
</dbReference>
<dbReference type="eggNOG" id="COG0557">
    <property type="taxonomic scope" value="Bacteria"/>
</dbReference>
<evidence type="ECO:0000256" key="1">
    <source>
        <dbReference type="ARBA" id="ARBA00001849"/>
    </source>
</evidence>
<keyword evidence="6 8" id="KW-0269">Exonuclease</keyword>
<name>E0NNR2_9FIRM</name>
<dbReference type="InterPro" id="IPR011805">
    <property type="entry name" value="RNase_R"/>
</dbReference>
<dbReference type="AlphaFoldDB" id="E0NNR2"/>
<gene>
    <name evidence="8 10" type="primary">rnr</name>
    <name evidence="10" type="ORF">HMPREF9225_1801</name>
</gene>
<dbReference type="SMART" id="SM00316">
    <property type="entry name" value="S1"/>
    <property type="match status" value="1"/>
</dbReference>
<dbReference type="RefSeq" id="WP_008902576.1">
    <property type="nucleotide sequence ID" value="NZ_GL397071.1"/>
</dbReference>
<organism evidence="10 11">
    <name type="scientific">Peptoniphilus duerdenii ATCC BAA-1640</name>
    <dbReference type="NCBI Taxonomy" id="862517"/>
    <lineage>
        <taxon>Bacteria</taxon>
        <taxon>Bacillati</taxon>
        <taxon>Bacillota</taxon>
        <taxon>Tissierellia</taxon>
        <taxon>Tissierellales</taxon>
        <taxon>Peptoniphilaceae</taxon>
        <taxon>Peptoniphilus</taxon>
    </lineage>
</organism>
<dbReference type="Proteomes" id="UP000003280">
    <property type="component" value="Unassembled WGS sequence"/>
</dbReference>
<dbReference type="InterPro" id="IPR022966">
    <property type="entry name" value="RNase_II/R_CS"/>
</dbReference>
<comment type="subcellular location">
    <subcellularLocation>
        <location evidence="2 8">Cytoplasm</location>
    </subcellularLocation>
</comment>
<dbReference type="GO" id="GO:0005829">
    <property type="term" value="C:cytosol"/>
    <property type="evidence" value="ECO:0007669"/>
    <property type="project" value="TreeGrafter"/>
</dbReference>
<dbReference type="GO" id="GO:0003723">
    <property type="term" value="F:RNA binding"/>
    <property type="evidence" value="ECO:0007669"/>
    <property type="project" value="UniProtKB-UniRule"/>
</dbReference>
<dbReference type="InterPro" id="IPR011129">
    <property type="entry name" value="CSD"/>
</dbReference>
<evidence type="ECO:0000313" key="11">
    <source>
        <dbReference type="Proteomes" id="UP000003280"/>
    </source>
</evidence>
<dbReference type="Pfam" id="PF00773">
    <property type="entry name" value="RNB"/>
    <property type="match status" value="1"/>
</dbReference>
<dbReference type="InterPro" id="IPR013223">
    <property type="entry name" value="RNase_B_OB_dom"/>
</dbReference>
<dbReference type="EC" id="3.1.13.1" evidence="8"/>
<evidence type="ECO:0000256" key="6">
    <source>
        <dbReference type="ARBA" id="ARBA00022839"/>
    </source>
</evidence>
<comment type="similarity">
    <text evidence="8">Belongs to the RNR ribonuclease family. RNase R subfamily.</text>
</comment>
<evidence type="ECO:0000256" key="3">
    <source>
        <dbReference type="ARBA" id="ARBA00022490"/>
    </source>
</evidence>
<dbReference type="PANTHER" id="PTHR23355">
    <property type="entry name" value="RIBONUCLEASE"/>
    <property type="match status" value="1"/>
</dbReference>
<comment type="function">
    <text evidence="8">3'-5' exoribonuclease that releases 5'-nucleoside monophosphates and is involved in maturation of structured RNAs.</text>
</comment>
<dbReference type="EMBL" id="AEEH01000051">
    <property type="protein sequence ID" value="EFM24565.1"/>
    <property type="molecule type" value="Genomic_DNA"/>
</dbReference>
<accession>E0NNR2</accession>
<dbReference type="STRING" id="862517.HMPREF9225_1801"/>
<evidence type="ECO:0000256" key="4">
    <source>
        <dbReference type="ARBA" id="ARBA00022722"/>
    </source>
</evidence>
<comment type="caution">
    <text evidence="10">The sequence shown here is derived from an EMBL/GenBank/DDBJ whole genome shotgun (WGS) entry which is preliminary data.</text>
</comment>
<evidence type="ECO:0000259" key="9">
    <source>
        <dbReference type="PROSITE" id="PS50126"/>
    </source>
</evidence>
<dbReference type="SMART" id="SM00357">
    <property type="entry name" value="CSP"/>
    <property type="match status" value="2"/>
</dbReference>
<dbReference type="SMART" id="SM00955">
    <property type="entry name" value="RNB"/>
    <property type="match status" value="1"/>
</dbReference>
<dbReference type="NCBIfam" id="TIGR02063">
    <property type="entry name" value="RNase_R"/>
    <property type="match status" value="1"/>
</dbReference>
<dbReference type="InterPro" id="IPR003029">
    <property type="entry name" value="S1_domain"/>
</dbReference>
<dbReference type="PANTHER" id="PTHR23355:SF9">
    <property type="entry name" value="DIS3-LIKE EXONUCLEASE 2"/>
    <property type="match status" value="1"/>
</dbReference>
<keyword evidence="3 8" id="KW-0963">Cytoplasm</keyword>
<dbReference type="InterPro" id="IPR040476">
    <property type="entry name" value="CSD2"/>
</dbReference>
<keyword evidence="11" id="KW-1185">Reference proteome</keyword>
<evidence type="ECO:0000313" key="10">
    <source>
        <dbReference type="EMBL" id="EFM24565.1"/>
    </source>
</evidence>
<dbReference type="PROSITE" id="PS01175">
    <property type="entry name" value="RIBONUCLEASE_II"/>
    <property type="match status" value="1"/>
</dbReference>
<feature type="domain" description="S1 motif" evidence="9">
    <location>
        <begin position="615"/>
        <end position="694"/>
    </location>
</feature>
<keyword evidence="7 8" id="KW-0694">RNA-binding</keyword>
<keyword evidence="5 8" id="KW-0378">Hydrolase</keyword>